<evidence type="ECO:0000313" key="12">
    <source>
        <dbReference type="EMBL" id="KIR45193.1"/>
    </source>
</evidence>
<dbReference type="PANTHER" id="PTHR24223:SF415">
    <property type="entry name" value="FI20190P1"/>
    <property type="match status" value="1"/>
</dbReference>
<dbReference type="InterPro" id="IPR011527">
    <property type="entry name" value="ABC1_TM_dom"/>
</dbReference>
<feature type="transmembrane region" description="Helical" evidence="9">
    <location>
        <begin position="828"/>
        <end position="847"/>
    </location>
</feature>
<dbReference type="GO" id="GO:0016887">
    <property type="term" value="F:ATP hydrolysis activity"/>
    <property type="evidence" value="ECO:0007669"/>
    <property type="project" value="InterPro"/>
</dbReference>
<dbReference type="HOGENOM" id="CLU_000604_27_1_1"/>
<keyword evidence="7 9" id="KW-0472">Membrane</keyword>
<dbReference type="AlphaFoldDB" id="A0A0D0UAD5"/>
<evidence type="ECO:0000256" key="2">
    <source>
        <dbReference type="ARBA" id="ARBA00022448"/>
    </source>
</evidence>
<dbReference type="EMBL" id="KN847990">
    <property type="protein sequence ID" value="KIR45193.1"/>
    <property type="molecule type" value="Genomic_DNA"/>
</dbReference>
<name>A0A0D0UAD5_CRYGA</name>
<dbReference type="GO" id="GO:0140359">
    <property type="term" value="F:ABC-type transporter activity"/>
    <property type="evidence" value="ECO:0007669"/>
    <property type="project" value="InterPro"/>
</dbReference>
<feature type="compositionally biased region" description="Polar residues" evidence="8">
    <location>
        <begin position="653"/>
        <end position="675"/>
    </location>
</feature>
<keyword evidence="2" id="KW-0813">Transport</keyword>
<evidence type="ECO:0000256" key="9">
    <source>
        <dbReference type="SAM" id="Phobius"/>
    </source>
</evidence>
<dbReference type="GO" id="GO:0005524">
    <property type="term" value="F:ATP binding"/>
    <property type="evidence" value="ECO:0007669"/>
    <property type="project" value="UniProtKB-KW"/>
</dbReference>
<proteinExistence type="predicted"/>
<dbReference type="InterPro" id="IPR017871">
    <property type="entry name" value="ABC_transporter-like_CS"/>
</dbReference>
<feature type="region of interest" description="Disordered" evidence="8">
    <location>
        <begin position="639"/>
        <end position="700"/>
    </location>
</feature>
<dbReference type="FunFam" id="3.40.50.300:FF:000997">
    <property type="entry name" value="Multidrug resistance-associated protein 1"/>
    <property type="match status" value="1"/>
</dbReference>
<keyword evidence="3 9" id="KW-0812">Transmembrane</keyword>
<evidence type="ECO:0000256" key="1">
    <source>
        <dbReference type="ARBA" id="ARBA00004141"/>
    </source>
</evidence>
<dbReference type="GO" id="GO:0016020">
    <property type="term" value="C:membrane"/>
    <property type="evidence" value="ECO:0007669"/>
    <property type="project" value="UniProtKB-SubCell"/>
</dbReference>
<dbReference type="InterPro" id="IPR003593">
    <property type="entry name" value="AAA+_ATPase"/>
</dbReference>
<feature type="transmembrane region" description="Helical" evidence="9">
    <location>
        <begin position="737"/>
        <end position="761"/>
    </location>
</feature>
<feature type="transmembrane region" description="Helical" evidence="9">
    <location>
        <begin position="245"/>
        <end position="267"/>
    </location>
</feature>
<evidence type="ECO:0000259" key="10">
    <source>
        <dbReference type="PROSITE" id="PS50893"/>
    </source>
</evidence>
<dbReference type="PANTHER" id="PTHR24223">
    <property type="entry name" value="ATP-BINDING CASSETTE SUB-FAMILY C"/>
    <property type="match status" value="1"/>
</dbReference>
<feature type="domain" description="ABC transmembrane type-1" evidence="11">
    <location>
        <begin position="91"/>
        <end position="383"/>
    </location>
</feature>
<dbReference type="InterPro" id="IPR050173">
    <property type="entry name" value="ABC_transporter_C-like"/>
</dbReference>
<feature type="transmembrane region" description="Helical" evidence="9">
    <location>
        <begin position="936"/>
        <end position="954"/>
    </location>
</feature>
<dbReference type="Gene3D" id="1.20.1560.10">
    <property type="entry name" value="ABC transporter type 1, transmembrane domain"/>
    <property type="match status" value="2"/>
</dbReference>
<protein>
    <submittedName>
        <fullName evidence="12">Cadmium ion transporter</fullName>
    </submittedName>
</protein>
<evidence type="ECO:0000259" key="11">
    <source>
        <dbReference type="PROSITE" id="PS50929"/>
    </source>
</evidence>
<dbReference type="PROSITE" id="PS00211">
    <property type="entry name" value="ABC_TRANSPORTER_1"/>
    <property type="match status" value="1"/>
</dbReference>
<accession>A0A0D0UAD5</accession>
<organism evidence="12">
    <name type="scientific">Cryptococcus bacillisporus CA1280</name>
    <dbReference type="NCBI Taxonomy" id="1296109"/>
    <lineage>
        <taxon>Eukaryota</taxon>
        <taxon>Fungi</taxon>
        <taxon>Dikarya</taxon>
        <taxon>Basidiomycota</taxon>
        <taxon>Agaricomycotina</taxon>
        <taxon>Tremellomycetes</taxon>
        <taxon>Tremellales</taxon>
        <taxon>Cryptococcaceae</taxon>
        <taxon>Cryptococcus</taxon>
        <taxon>Cryptococcus gattii species complex</taxon>
    </lineage>
</organism>
<dbReference type="PROSITE" id="PS50929">
    <property type="entry name" value="ABC_TM1F"/>
    <property type="match status" value="2"/>
</dbReference>
<evidence type="ECO:0000256" key="3">
    <source>
        <dbReference type="ARBA" id="ARBA00022692"/>
    </source>
</evidence>
<keyword evidence="4" id="KW-0547">Nucleotide-binding</keyword>
<dbReference type="InterPro" id="IPR036640">
    <property type="entry name" value="ABC1_TM_sf"/>
</dbReference>
<keyword evidence="5" id="KW-0067">ATP-binding</keyword>
<dbReference type="Pfam" id="PF00664">
    <property type="entry name" value="ABC_membrane"/>
    <property type="match status" value="2"/>
</dbReference>
<dbReference type="SUPFAM" id="SSF90123">
    <property type="entry name" value="ABC transporter transmembrane region"/>
    <property type="match status" value="2"/>
</dbReference>
<feature type="region of interest" description="Disordered" evidence="8">
    <location>
        <begin position="1022"/>
        <end position="1042"/>
    </location>
</feature>
<comment type="subcellular location">
    <subcellularLocation>
        <location evidence="1">Membrane</location>
        <topology evidence="1">Multi-pass membrane protein</topology>
    </subcellularLocation>
</comment>
<dbReference type="Pfam" id="PF00005">
    <property type="entry name" value="ABC_tran"/>
    <property type="match status" value="1"/>
</dbReference>
<dbReference type="Gene3D" id="3.40.50.300">
    <property type="entry name" value="P-loop containing nucleotide triphosphate hydrolases"/>
    <property type="match status" value="1"/>
</dbReference>
<dbReference type="SMART" id="SM00382">
    <property type="entry name" value="AAA"/>
    <property type="match status" value="1"/>
</dbReference>
<gene>
    <name evidence="12" type="ORF">I312_05525</name>
</gene>
<evidence type="ECO:0000256" key="6">
    <source>
        <dbReference type="ARBA" id="ARBA00022989"/>
    </source>
</evidence>
<reference evidence="12" key="1">
    <citation type="submission" date="2015-01" db="EMBL/GenBank/DDBJ databases">
        <title>The Genome Sequence of Cryptococcus gattii CA1280.</title>
        <authorList>
            <consortium name="The Broad Institute Genomics Platform"/>
            <person name="Cuomo C."/>
            <person name="Litvintseva A."/>
            <person name="Chen Y."/>
            <person name="Heitman J."/>
            <person name="Sun S."/>
            <person name="Springer D."/>
            <person name="Dromer F."/>
            <person name="Young S."/>
            <person name="Zeng Q."/>
            <person name="Gargeya S."/>
            <person name="Abouelleil A."/>
            <person name="Alvarado L."/>
            <person name="Chapman S.B."/>
            <person name="Gainer-Dewar J."/>
            <person name="Goldberg J."/>
            <person name="Griggs A."/>
            <person name="Gujja S."/>
            <person name="Hansen M."/>
            <person name="Howarth C."/>
            <person name="Imamovic A."/>
            <person name="Larimer J."/>
            <person name="Murphy C."/>
            <person name="Naylor J."/>
            <person name="Pearson M."/>
            <person name="Priest M."/>
            <person name="Roberts A."/>
            <person name="Saif S."/>
            <person name="Shea T."/>
            <person name="Sykes S."/>
            <person name="Wortman J."/>
            <person name="Nusbaum C."/>
            <person name="Birren B."/>
        </authorList>
    </citation>
    <scope>NUCLEOTIDE SEQUENCE [LARGE SCALE GENOMIC DNA]</scope>
    <source>
        <strain evidence="12">CA1280</strain>
    </source>
</reference>
<dbReference type="OrthoDB" id="2563870at2759"/>
<dbReference type="PROSITE" id="PS50893">
    <property type="entry name" value="ABC_TRANSPORTER_2"/>
    <property type="match status" value="1"/>
</dbReference>
<dbReference type="InterPro" id="IPR003439">
    <property type="entry name" value="ABC_transporter-like_ATP-bd"/>
</dbReference>
<feature type="transmembrane region" description="Helical" evidence="9">
    <location>
        <begin position="90"/>
        <end position="110"/>
    </location>
</feature>
<sequence length="1042" mass="114970">MFSVGGMDVFAVTHDTVHLETITDEVSLSTPSLHQKREGNLKGLKNRDLIKQYGKKKALKVLEGQMTIEDRNLYDMSLIRAMYSTVCLKWWIAIIMKSCAAALQVTYPLITHQLIDQLTTAHAYHNDPANNPPPKSVVYSFGLAFALFAMVQASSLFSYQALQKGSVIGFRMRGALIDLIGSKSVKLSPKAKVEMTSGKMMTMVPADASFLDFSAPMTLDLVMQPVQIVVGLGLLIWTLRYSALVGLAVLALVGPLQSFMFAVMVRISQSQLTYIDARVRLLSEAIASIRAVKLFAYVSFFSNKVTELRKKELVFLKKNGFYRASMNATMAFIPTLADVLTFITYGLTGHSLTPAIIFSGLQYFNVLKTPIAFLPMCFTAISDVLMPEGVNVQEDARWAVNVKGDFEFEKVNESKNDNGSAETKKEQAKIEEKPFRLEDIDLRIPKGALVCIVGRVGSGKSALLSGMINEMRQMEGYSVFGGSVSYVPQQTWIHSGSVGDNITFSAKKEEIDFARLNAVLDACALRADVQAMPDGDLTNVGDKGLLLSGGQRQRVSLARAAYAQSSIVLLDDPFSAVDAHVAHHIFEKCIVSGPLACRTRILVTHHLALLPRADWVVVMESDGHKVGRMAQMGRYDDLRRQQGPFGSPLNEVGSATRQSRAHTPTSTPTMTSFKPPTSPPKECREYEKKTSQGPMEEDRQTGSIPWSIYATYLSAMGTPMWSLLFGSLLILTQGNNIYAGLGVGIGLFTFGASYTMFLAGLRSSYTLYARAWEHVMKAPTKCHDQTPSGRIINIEMLDDRMAFSWETLLVNGLSAIGTFGLILYSYPWLGLAFIPLAIFYYIAGSYYRQTCREIKRINSITRSRIYSSFGEQLASSAVIRAFGKQSAFQRRMQDAIIAEGVSKFDSRFKVVPTSTGTAQQAYILTLVIQRWLGVRLDLTSNLLILLIAIFGVIFRDAVNASSFGVVFSYALSAAALFSSLVSLYAQVEMEMNNAERIIHYISLPAEPPAILASDPKIWPSHGPSSKTYLSDTLPRHPGFSRN</sequence>
<keyword evidence="6 9" id="KW-1133">Transmembrane helix</keyword>
<dbReference type="CDD" id="cd18597">
    <property type="entry name" value="ABC_6TM_YOR1_D1_like"/>
    <property type="match status" value="1"/>
</dbReference>
<dbReference type="InterPro" id="IPR027417">
    <property type="entry name" value="P-loop_NTPase"/>
</dbReference>
<feature type="domain" description="ABC transporter" evidence="10">
    <location>
        <begin position="406"/>
        <end position="651"/>
    </location>
</feature>
<evidence type="ECO:0000256" key="4">
    <source>
        <dbReference type="ARBA" id="ARBA00022741"/>
    </source>
</evidence>
<feature type="domain" description="ABC transmembrane type-1" evidence="11">
    <location>
        <begin position="737"/>
        <end position="989"/>
    </location>
</feature>
<feature type="transmembrane region" description="Helical" evidence="9">
    <location>
        <begin position="137"/>
        <end position="162"/>
    </location>
</feature>
<evidence type="ECO:0000256" key="8">
    <source>
        <dbReference type="SAM" id="MobiDB-lite"/>
    </source>
</evidence>
<dbReference type="SUPFAM" id="SSF52540">
    <property type="entry name" value="P-loop containing nucleoside triphosphate hydrolases"/>
    <property type="match status" value="1"/>
</dbReference>
<dbReference type="CDD" id="cd03250">
    <property type="entry name" value="ABCC_MRP_domain1"/>
    <property type="match status" value="1"/>
</dbReference>
<evidence type="ECO:0000256" key="5">
    <source>
        <dbReference type="ARBA" id="ARBA00022840"/>
    </source>
</evidence>
<feature type="transmembrane region" description="Helical" evidence="9">
    <location>
        <begin position="709"/>
        <end position="731"/>
    </location>
</feature>
<feature type="transmembrane region" description="Helical" evidence="9">
    <location>
        <begin position="966"/>
        <end position="987"/>
    </location>
</feature>
<evidence type="ECO:0000256" key="7">
    <source>
        <dbReference type="ARBA" id="ARBA00023136"/>
    </source>
</evidence>
<feature type="compositionally biased region" description="Basic and acidic residues" evidence="8">
    <location>
        <begin position="681"/>
        <end position="700"/>
    </location>
</feature>